<dbReference type="InterPro" id="IPR022552">
    <property type="entry name" value="UPF_Ycf55"/>
</dbReference>
<evidence type="ECO:0000313" key="2">
    <source>
        <dbReference type="EMBL" id="KAG0466304.1"/>
    </source>
</evidence>
<keyword evidence="1" id="KW-0472">Membrane</keyword>
<sequence>MADYSAIPSCAQARFWTFIPEGKLAMPRNVNLRRQDRDFVLFARCHHTCTFSKSRFYIVPAPIPICREGGHSLSDGFFKCYCWGTVVDPENAVSLKFVCTVDQLLLIVSAIFTYIAGAVPRTKGRCGFRSEPISKSFDSSSSSPYGRSKTSENIPYLSANAIWDEVNRKLLDSLYTTGIDMDDQNVDFIESKAYALSIFALSKGSTWRLLRTTLWNLQKEVNEIISCHEVFSQGTWMAVVSQVLQRVVSPTCIKWLEEEFFLDDTSCNMNVFQLSKKLMGNDVILNNVKRLGKSELYADLLFFLRFDAVRSECCYDSRFIGKHGVEILEDLVISLADAIACIYLELISVDSGISSEMNTLGLKICPLSTRSLQRLRNEVLLKQWLQQNFESVISLYEDRFELLVLSREKLDDMAKSQSKSSIWQKLIFRRQWTASRSNYVRIKPISLTVKRTKELQALTGWRYYFSLLLEFFDVAMPLLITFFNQARNAVSFFLMCMIGRSLGLIFSGIRQSLGWK</sequence>
<proteinExistence type="predicted"/>
<organism evidence="2 3">
    <name type="scientific">Vanilla planifolia</name>
    <name type="common">Vanilla</name>
    <dbReference type="NCBI Taxonomy" id="51239"/>
    <lineage>
        <taxon>Eukaryota</taxon>
        <taxon>Viridiplantae</taxon>
        <taxon>Streptophyta</taxon>
        <taxon>Embryophyta</taxon>
        <taxon>Tracheophyta</taxon>
        <taxon>Spermatophyta</taxon>
        <taxon>Magnoliopsida</taxon>
        <taxon>Liliopsida</taxon>
        <taxon>Asparagales</taxon>
        <taxon>Orchidaceae</taxon>
        <taxon>Vanilloideae</taxon>
        <taxon>Vanilleae</taxon>
        <taxon>Vanilla</taxon>
    </lineage>
</organism>
<evidence type="ECO:0000256" key="1">
    <source>
        <dbReference type="SAM" id="Phobius"/>
    </source>
</evidence>
<dbReference type="PANTHER" id="PTHR36807:SF2">
    <property type="entry name" value="PHOSPHOGLYCOLATE PHOSPHATASE"/>
    <property type="match status" value="1"/>
</dbReference>
<gene>
    <name evidence="2" type="ORF">HPP92_017884</name>
</gene>
<dbReference type="PANTHER" id="PTHR36807">
    <property type="entry name" value="PHOSPHOGLYCOLATE PHOSPHATASE"/>
    <property type="match status" value="1"/>
</dbReference>
<dbReference type="Proteomes" id="UP000636800">
    <property type="component" value="Unassembled WGS sequence"/>
</dbReference>
<comment type="caution">
    <text evidence="2">The sequence shown here is derived from an EMBL/GenBank/DDBJ whole genome shotgun (WGS) entry which is preliminary data.</text>
</comment>
<dbReference type="AlphaFoldDB" id="A0A835QB09"/>
<keyword evidence="1" id="KW-1133">Transmembrane helix</keyword>
<name>A0A835QB09_VANPL</name>
<accession>A0A835QB09</accession>
<feature type="transmembrane region" description="Helical" evidence="1">
    <location>
        <begin position="463"/>
        <end position="483"/>
    </location>
</feature>
<feature type="transmembrane region" description="Helical" evidence="1">
    <location>
        <begin position="489"/>
        <end position="509"/>
    </location>
</feature>
<keyword evidence="1" id="KW-0812">Transmembrane</keyword>
<keyword evidence="3" id="KW-1185">Reference proteome</keyword>
<evidence type="ECO:0000313" key="3">
    <source>
        <dbReference type="Proteomes" id="UP000636800"/>
    </source>
</evidence>
<dbReference type="EMBL" id="JADCNL010000009">
    <property type="protein sequence ID" value="KAG0466304.1"/>
    <property type="molecule type" value="Genomic_DNA"/>
</dbReference>
<reference evidence="2 3" key="1">
    <citation type="journal article" date="2020" name="Nat. Food">
        <title>A phased Vanilla planifolia genome enables genetic improvement of flavour and production.</title>
        <authorList>
            <person name="Hasing T."/>
            <person name="Tang H."/>
            <person name="Brym M."/>
            <person name="Khazi F."/>
            <person name="Huang T."/>
            <person name="Chambers A.H."/>
        </authorList>
    </citation>
    <scope>NUCLEOTIDE SEQUENCE [LARGE SCALE GENOMIC DNA]</scope>
    <source>
        <tissue evidence="2">Leaf</tissue>
    </source>
</reference>
<protein>
    <submittedName>
        <fullName evidence="2">Uncharacterized protein</fullName>
    </submittedName>
</protein>
<dbReference type="Pfam" id="PF12452">
    <property type="entry name" value="DUF3685"/>
    <property type="match status" value="2"/>
</dbReference>